<evidence type="ECO:0000313" key="2">
    <source>
        <dbReference type="EMBL" id="KOX91573.1"/>
    </source>
</evidence>
<dbReference type="Proteomes" id="UP000037729">
    <property type="component" value="Unassembled WGS sequence"/>
</dbReference>
<dbReference type="EMBL" id="LIUF01000008">
    <property type="protein sequence ID" value="KOX91573.1"/>
    <property type="molecule type" value="Genomic_DNA"/>
</dbReference>
<dbReference type="AlphaFoldDB" id="A0A0N0BMZ2"/>
<feature type="coiled-coil region" evidence="1">
    <location>
        <begin position="162"/>
        <end position="217"/>
    </location>
</feature>
<keyword evidence="3" id="KW-1185">Reference proteome</keyword>
<evidence type="ECO:0000313" key="3">
    <source>
        <dbReference type="Proteomes" id="UP000037729"/>
    </source>
</evidence>
<name>A0A0N0BMZ2_9EURY</name>
<proteinExistence type="predicted"/>
<keyword evidence="1" id="KW-0175">Coiled coil</keyword>
<protein>
    <submittedName>
        <fullName evidence="2">Uncharacterized protein</fullName>
    </submittedName>
</protein>
<dbReference type="Gene3D" id="1.10.287.1490">
    <property type="match status" value="1"/>
</dbReference>
<dbReference type="SUPFAM" id="SSF57997">
    <property type="entry name" value="Tropomyosin"/>
    <property type="match status" value="1"/>
</dbReference>
<evidence type="ECO:0000256" key="1">
    <source>
        <dbReference type="SAM" id="Coils"/>
    </source>
</evidence>
<accession>A0A0N0BMZ2</accession>
<dbReference type="PATRIC" id="fig|1705562.3.peg.2038"/>
<reference evidence="2 3" key="1">
    <citation type="submission" date="2015-08" db="EMBL/GenBank/DDBJ databases">
        <title>Genomes of Isolates from Cabo Rojo, PR.</title>
        <authorList>
            <person name="Sanchez-Nieves R.L."/>
            <person name="Montalvo-Rodriguez R."/>
        </authorList>
    </citation>
    <scope>NUCLEOTIDE SEQUENCE [LARGE SCALE GENOMIC DNA]</scope>
    <source>
        <strain evidence="2 3">SL3</strain>
    </source>
</reference>
<gene>
    <name evidence="2" type="ORF">AMS69_17765</name>
</gene>
<sequence length="262" mass="29499">MNEEVQQPDLDDLSERILAFVRATGEDGATVSDIVDAYDDLTEDDRGRIHDRINRKLEPSGHVEREEDAIETDGGVSDAHVFRLTEWGEMYLNERDEPVTDAAEAADVQVGLAEAVGRIEDVETRVDVMESEVGERLEGFGDRLGRAEDEVEGAAEAVQGAVSTADTAREDAEEAVDEVEELREQVEDLDDAVAILEKQLEDEKERREEMLGDLDETDGTVAARLEWIEENVRWFRQKVDEFDGLFDELSESSLLRGWRRGE</sequence>
<dbReference type="RefSeq" id="WP_053969378.1">
    <property type="nucleotide sequence ID" value="NZ_LIUF01000008.1"/>
</dbReference>
<organism evidence="2 3">
    <name type="scientific">Haloarcula rubripromontorii</name>
    <dbReference type="NCBI Taxonomy" id="1705562"/>
    <lineage>
        <taxon>Archaea</taxon>
        <taxon>Methanobacteriati</taxon>
        <taxon>Methanobacteriota</taxon>
        <taxon>Stenosarchaea group</taxon>
        <taxon>Halobacteria</taxon>
        <taxon>Halobacteriales</taxon>
        <taxon>Haloarculaceae</taxon>
        <taxon>Haloarcula</taxon>
    </lineage>
</organism>
<comment type="caution">
    <text evidence="2">The sequence shown here is derived from an EMBL/GenBank/DDBJ whole genome shotgun (WGS) entry which is preliminary data.</text>
</comment>